<dbReference type="Gene3D" id="3.40.50.720">
    <property type="entry name" value="NAD(P)-binding Rossmann-like Domain"/>
    <property type="match status" value="1"/>
</dbReference>
<protein>
    <submittedName>
        <fullName evidence="3">NAD-dependent epimerase/dehydratase family protein</fullName>
    </submittedName>
</protein>
<dbReference type="AlphaFoldDB" id="A0A4R5TT62"/>
<dbReference type="InterPro" id="IPR016040">
    <property type="entry name" value="NAD(P)-bd_dom"/>
</dbReference>
<dbReference type="EMBL" id="SMTK01000005">
    <property type="protein sequence ID" value="TDK24152.1"/>
    <property type="molecule type" value="Genomic_DNA"/>
</dbReference>
<evidence type="ECO:0000313" key="4">
    <source>
        <dbReference type="Proteomes" id="UP000295411"/>
    </source>
</evidence>
<dbReference type="Proteomes" id="UP000295411">
    <property type="component" value="Unassembled WGS sequence"/>
</dbReference>
<proteinExistence type="predicted"/>
<dbReference type="PANTHER" id="PTHR12126:SF11">
    <property type="entry name" value="NADH DEHYDROGENASE [UBIQUINONE] 1 ALPHA SUBCOMPLEX SUBUNIT 9, MITOCHONDRIAL"/>
    <property type="match status" value="1"/>
</dbReference>
<evidence type="ECO:0000259" key="2">
    <source>
        <dbReference type="Pfam" id="PF13460"/>
    </source>
</evidence>
<reference evidence="3 4" key="1">
    <citation type="submission" date="2019-03" db="EMBL/GenBank/DDBJ databases">
        <title>Arthrobacter sp. nov., an bacterium isolated from biocrust in Mu Us Desert.</title>
        <authorList>
            <person name="Lixiong L."/>
        </authorList>
    </citation>
    <scope>NUCLEOTIDE SEQUENCE [LARGE SCALE GENOMIC DNA]</scope>
    <source>
        <strain evidence="3 4">SLN-3</strain>
    </source>
</reference>
<comment type="caution">
    <text evidence="3">The sequence shown here is derived from an EMBL/GenBank/DDBJ whole genome shotgun (WGS) entry which is preliminary data.</text>
</comment>
<accession>A0A4R5TT62</accession>
<name>A0A4R5TT62_9MICC</name>
<feature type="compositionally biased region" description="Basic and acidic residues" evidence="1">
    <location>
        <begin position="66"/>
        <end position="84"/>
    </location>
</feature>
<dbReference type="OrthoDB" id="9771302at2"/>
<evidence type="ECO:0000256" key="1">
    <source>
        <dbReference type="SAM" id="MobiDB-lite"/>
    </source>
</evidence>
<dbReference type="PANTHER" id="PTHR12126">
    <property type="entry name" value="NADH-UBIQUINONE OXIDOREDUCTASE 39 KDA SUBUNIT-RELATED"/>
    <property type="match status" value="1"/>
</dbReference>
<dbReference type="InterPro" id="IPR036291">
    <property type="entry name" value="NAD(P)-bd_dom_sf"/>
</dbReference>
<keyword evidence="4" id="KW-1185">Reference proteome</keyword>
<evidence type="ECO:0000313" key="3">
    <source>
        <dbReference type="EMBL" id="TDK24152.1"/>
    </source>
</evidence>
<dbReference type="SUPFAM" id="SSF51735">
    <property type="entry name" value="NAD(P)-binding Rossmann-fold domains"/>
    <property type="match status" value="1"/>
</dbReference>
<organism evidence="3 4">
    <name type="scientific">Arthrobacter crusticola</name>
    <dbReference type="NCBI Taxonomy" id="2547960"/>
    <lineage>
        <taxon>Bacteria</taxon>
        <taxon>Bacillati</taxon>
        <taxon>Actinomycetota</taxon>
        <taxon>Actinomycetes</taxon>
        <taxon>Micrococcales</taxon>
        <taxon>Micrococcaceae</taxon>
        <taxon>Arthrobacter</taxon>
    </lineage>
</organism>
<dbReference type="Pfam" id="PF13460">
    <property type="entry name" value="NAD_binding_10"/>
    <property type="match status" value="1"/>
</dbReference>
<feature type="domain" description="NAD(P)-binding" evidence="2">
    <location>
        <begin position="38"/>
        <end position="173"/>
    </location>
</feature>
<gene>
    <name evidence="3" type="ORF">E2F48_15410</name>
</gene>
<dbReference type="GO" id="GO:0044877">
    <property type="term" value="F:protein-containing complex binding"/>
    <property type="evidence" value="ECO:0007669"/>
    <property type="project" value="TreeGrafter"/>
</dbReference>
<feature type="region of interest" description="Disordered" evidence="1">
    <location>
        <begin position="62"/>
        <end position="84"/>
    </location>
</feature>
<sequence length="290" mass="30425">MPGSCVLTAPASRVASSGRRARISKRQGGAVRRVAVVGGTGAVGSLVARHLLEEGHEVVVLSRSGRRPDSPEGPQYRRADVSTGEGLREALRGSEALIDVTNAKLRAAQQGTFVGGAARLLEAAAAEGVGRAVLLSIVGIEKSPLAYYQAKLAQEKAYLGAGLDTCILRATQFHTFVEALHSSLRRVGLCPYFSGARFQTIDPDAVARRLVELVPADTTGHAREVAGPEVRTAREYAGDYLRVPGRRGLALPLPLPGAAGKAFRQGINIPSDPLVLGSTYASWTAAAGRS</sequence>
<dbReference type="InterPro" id="IPR051207">
    <property type="entry name" value="ComplexI_NDUFA9_subunit"/>
</dbReference>